<evidence type="ECO:0000313" key="2">
    <source>
        <dbReference type="Proteomes" id="UP000077143"/>
    </source>
</evidence>
<name>A0A172UVD9_9MYCO</name>
<dbReference type="AlphaFoldDB" id="A0A172UVD9"/>
<sequence>MKTMGWSTRRKGEGTATYVLTDRLQQHHAVCSTAEQITATLLTWLAQLDAHSALVEEFGRSIRHNDWAAAYAIADVLSVDVNESA</sequence>
<organism evidence="1 2">
    <name type="scientific">Mycobacterium adipatum</name>
    <dbReference type="NCBI Taxonomy" id="1682113"/>
    <lineage>
        <taxon>Bacteria</taxon>
        <taxon>Bacillati</taxon>
        <taxon>Actinomycetota</taxon>
        <taxon>Actinomycetes</taxon>
        <taxon>Mycobacteriales</taxon>
        <taxon>Mycobacteriaceae</taxon>
        <taxon>Mycobacterium</taxon>
    </lineage>
</organism>
<dbReference type="EMBL" id="CP015596">
    <property type="protein sequence ID" value="ANE82928.1"/>
    <property type="molecule type" value="Genomic_DNA"/>
</dbReference>
<evidence type="ECO:0000313" key="1">
    <source>
        <dbReference type="EMBL" id="ANE82928.1"/>
    </source>
</evidence>
<keyword evidence="2" id="KW-1185">Reference proteome</keyword>
<dbReference type="Proteomes" id="UP000077143">
    <property type="component" value="Chromosome"/>
</dbReference>
<reference evidence="1 2" key="1">
    <citation type="submission" date="2016-05" db="EMBL/GenBank/DDBJ databases">
        <title>Complete genome sequence of a phthalic acid esters degrading Mycobacterium sp. YC-RL4.</title>
        <authorList>
            <person name="Ren L."/>
            <person name="Fan S."/>
            <person name="Ruth N."/>
            <person name="Jia Y."/>
            <person name="Wang J."/>
            <person name="Qiao C."/>
        </authorList>
    </citation>
    <scope>NUCLEOTIDE SEQUENCE [LARGE SCALE GENOMIC DNA]</scope>
    <source>
        <strain evidence="1 2">YC-RL4</strain>
    </source>
</reference>
<accession>A0A172UVD9</accession>
<dbReference type="KEGG" id="madi:A7U43_14725"/>
<gene>
    <name evidence="1" type="ORF">A7U43_14725</name>
</gene>
<proteinExistence type="predicted"/>
<protein>
    <submittedName>
        <fullName evidence="1">Uncharacterized protein</fullName>
    </submittedName>
</protein>
<dbReference type="OrthoDB" id="4736258at2"/>
<dbReference type="STRING" id="1682113.A7U43_14725"/>